<sequence>MYIFMMNWAVTFYAAILFFVLTPSILVRLPPNGSKFTVAAFHALVFALVFHFTHKMVWQMSMGMGMPNVPMRKEGMDGLSEEDKKKAAAAMSGHAPSGPM</sequence>
<evidence type="ECO:0000313" key="3">
    <source>
        <dbReference type="EMBL" id="QHU04737.1"/>
    </source>
</evidence>
<feature type="compositionally biased region" description="Basic and acidic residues" evidence="1">
    <location>
        <begin position="75"/>
        <end position="86"/>
    </location>
</feature>
<name>A0A6C0JJU8_9ZZZZ</name>
<keyword evidence="2" id="KW-1133">Transmembrane helix</keyword>
<dbReference type="AlphaFoldDB" id="A0A6C0JJU8"/>
<organism evidence="3">
    <name type="scientific">viral metagenome</name>
    <dbReference type="NCBI Taxonomy" id="1070528"/>
    <lineage>
        <taxon>unclassified sequences</taxon>
        <taxon>metagenomes</taxon>
        <taxon>organismal metagenomes</taxon>
    </lineage>
</organism>
<accession>A0A6C0JJU8</accession>
<keyword evidence="2" id="KW-0472">Membrane</keyword>
<keyword evidence="2" id="KW-0812">Transmembrane</keyword>
<feature type="region of interest" description="Disordered" evidence="1">
    <location>
        <begin position="75"/>
        <end position="100"/>
    </location>
</feature>
<protein>
    <submittedName>
        <fullName evidence="3">Uncharacterized protein</fullName>
    </submittedName>
</protein>
<reference evidence="3" key="1">
    <citation type="journal article" date="2020" name="Nature">
        <title>Giant virus diversity and host interactions through global metagenomics.</title>
        <authorList>
            <person name="Schulz F."/>
            <person name="Roux S."/>
            <person name="Paez-Espino D."/>
            <person name="Jungbluth S."/>
            <person name="Walsh D.A."/>
            <person name="Denef V.J."/>
            <person name="McMahon K.D."/>
            <person name="Konstantinidis K.T."/>
            <person name="Eloe-Fadrosh E.A."/>
            <person name="Kyrpides N.C."/>
            <person name="Woyke T."/>
        </authorList>
    </citation>
    <scope>NUCLEOTIDE SEQUENCE</scope>
    <source>
        <strain evidence="3">GVMAG-M-3300027708-5</strain>
    </source>
</reference>
<evidence type="ECO:0000256" key="2">
    <source>
        <dbReference type="SAM" id="Phobius"/>
    </source>
</evidence>
<evidence type="ECO:0000256" key="1">
    <source>
        <dbReference type="SAM" id="MobiDB-lite"/>
    </source>
</evidence>
<feature type="transmembrane region" description="Helical" evidence="2">
    <location>
        <begin position="36"/>
        <end position="54"/>
    </location>
</feature>
<dbReference type="EMBL" id="MN740404">
    <property type="protein sequence ID" value="QHU04737.1"/>
    <property type="molecule type" value="Genomic_DNA"/>
</dbReference>
<proteinExistence type="predicted"/>